<keyword evidence="3" id="KW-1185">Reference proteome</keyword>
<dbReference type="SUPFAM" id="SSF51445">
    <property type="entry name" value="(Trans)glycosidases"/>
    <property type="match status" value="1"/>
</dbReference>
<dbReference type="Pfam" id="PF03537">
    <property type="entry name" value="Glyco_hydro_114"/>
    <property type="match status" value="1"/>
</dbReference>
<proteinExistence type="predicted"/>
<name>A0ABT3CJ07_9MYCO</name>
<dbReference type="InterPro" id="IPR017853">
    <property type="entry name" value="GH"/>
</dbReference>
<comment type="caution">
    <text evidence="2">The sequence shown here is derived from an EMBL/GenBank/DDBJ whole genome shotgun (WGS) entry which is preliminary data.</text>
</comment>
<dbReference type="PANTHER" id="PTHR35273">
    <property type="entry name" value="ALPHA-1,4 POLYGALACTOSAMINIDASE, PUTATIVE (AFU_ORTHOLOGUE AFUA_3G07890)-RELATED"/>
    <property type="match status" value="1"/>
</dbReference>
<evidence type="ECO:0000259" key="1">
    <source>
        <dbReference type="Pfam" id="PF03537"/>
    </source>
</evidence>
<dbReference type="InterPro" id="IPR004352">
    <property type="entry name" value="GH114_TIM-barrel"/>
</dbReference>
<dbReference type="PANTHER" id="PTHR35273:SF2">
    <property type="entry name" value="ALPHA-GALACTOSIDASE"/>
    <property type="match status" value="1"/>
</dbReference>
<dbReference type="Proteomes" id="UP001526201">
    <property type="component" value="Unassembled WGS sequence"/>
</dbReference>
<evidence type="ECO:0000313" key="2">
    <source>
        <dbReference type="EMBL" id="MCV7229432.1"/>
    </source>
</evidence>
<dbReference type="Gene3D" id="3.20.20.70">
    <property type="entry name" value="Aldolase class I"/>
    <property type="match status" value="1"/>
</dbReference>
<accession>A0ABT3CJ07</accession>
<dbReference type="EMBL" id="JACKTY010000041">
    <property type="protein sequence ID" value="MCV7229432.1"/>
    <property type="molecule type" value="Genomic_DNA"/>
</dbReference>
<protein>
    <submittedName>
        <fullName evidence="2">Endo alpha-1,4 polygalactosaminidase</fullName>
    </submittedName>
</protein>
<gene>
    <name evidence="2" type="ORF">H7J73_25815</name>
</gene>
<organism evidence="2 3">
    <name type="scientific">Mycolicibacterium komossense</name>
    <dbReference type="NCBI Taxonomy" id="1779"/>
    <lineage>
        <taxon>Bacteria</taxon>
        <taxon>Bacillati</taxon>
        <taxon>Actinomycetota</taxon>
        <taxon>Actinomycetes</taxon>
        <taxon>Mycobacteriales</taxon>
        <taxon>Mycobacteriaceae</taxon>
        <taxon>Mycolicibacterium</taxon>
    </lineage>
</organism>
<dbReference type="RefSeq" id="WP_264070659.1">
    <property type="nucleotide sequence ID" value="NZ_JACKTY010000041.1"/>
</dbReference>
<evidence type="ECO:0000313" key="3">
    <source>
        <dbReference type="Proteomes" id="UP001526201"/>
    </source>
</evidence>
<feature type="domain" description="Glycoside-hydrolase family GH114 TIM-barrel" evidence="1">
    <location>
        <begin position="24"/>
        <end position="241"/>
    </location>
</feature>
<sequence>MAIAGCGTTSAAPVALPPVDGVPDYQLGAAYPPPAQVTVVARDRTAQAPAAGRYGICYVNGFQTQPGELGTWPQSALLRKSDGSLVYDPDWPDEVLLDTRTPEQRATIVGTVSDWIKECVGSGYNAVEFDNIDSYNRTGGVLNRDDAVALARDLVAVAHAAGLAAAQKNAAEDSSTLRTAGFDFAVAEECAAYGECSGYTGVYGNHVVDIEYTDNLPRPFATMCADPATPRSVVLRDRDLVAPTAPGYHFQTCP</sequence>
<dbReference type="InterPro" id="IPR013785">
    <property type="entry name" value="Aldolase_TIM"/>
</dbReference>
<reference evidence="2 3" key="1">
    <citation type="journal article" date="2022" name="BMC Genomics">
        <title>Comparative genome analysis of mycobacteria focusing on tRNA and non-coding RNA.</title>
        <authorList>
            <person name="Behra P.R.K."/>
            <person name="Pettersson B.M.F."/>
            <person name="Ramesh M."/>
            <person name="Das S."/>
            <person name="Dasgupta S."/>
            <person name="Kirsebom L.A."/>
        </authorList>
    </citation>
    <scope>NUCLEOTIDE SEQUENCE [LARGE SCALE GENOMIC DNA]</scope>
    <source>
        <strain evidence="2 3">DSM 44078</strain>
    </source>
</reference>